<dbReference type="EMBL" id="QXDL01000014">
    <property type="protein sequence ID" value="RIH90239.1"/>
    <property type="molecule type" value="Genomic_DNA"/>
</dbReference>
<gene>
    <name evidence="1" type="ORF">Mterra_00614</name>
</gene>
<dbReference type="Proteomes" id="UP000265715">
    <property type="component" value="Unassembled WGS sequence"/>
</dbReference>
<reference evidence="1 2" key="1">
    <citation type="submission" date="2018-08" db="EMBL/GenBank/DDBJ databases">
        <title>Meiothermus terrae DSM 26712 genome sequencing project.</title>
        <authorList>
            <person name="Da Costa M.S."/>
            <person name="Albuquerque L."/>
            <person name="Raposo P."/>
            <person name="Froufe H.J.C."/>
            <person name="Barroso C.S."/>
            <person name="Egas C."/>
        </authorList>
    </citation>
    <scope>NUCLEOTIDE SEQUENCE [LARGE SCALE GENOMIC DNA]</scope>
    <source>
        <strain evidence="1 2">DSM 26712</strain>
    </source>
</reference>
<dbReference type="RefSeq" id="WP_119313834.1">
    <property type="nucleotide sequence ID" value="NZ_QXDL01000014.1"/>
</dbReference>
<protein>
    <submittedName>
        <fullName evidence="1">Uncharacterized protein</fullName>
    </submittedName>
</protein>
<organism evidence="1 2">
    <name type="scientific">Calidithermus terrae</name>
    <dbReference type="NCBI Taxonomy" id="1408545"/>
    <lineage>
        <taxon>Bacteria</taxon>
        <taxon>Thermotogati</taxon>
        <taxon>Deinococcota</taxon>
        <taxon>Deinococci</taxon>
        <taxon>Thermales</taxon>
        <taxon>Thermaceae</taxon>
        <taxon>Calidithermus</taxon>
    </lineage>
</organism>
<evidence type="ECO:0000313" key="2">
    <source>
        <dbReference type="Proteomes" id="UP000265715"/>
    </source>
</evidence>
<evidence type="ECO:0000313" key="1">
    <source>
        <dbReference type="EMBL" id="RIH90239.1"/>
    </source>
</evidence>
<accession>A0A399F4P2</accession>
<name>A0A399F4P2_9DEIN</name>
<proteinExistence type="predicted"/>
<keyword evidence="2" id="KW-1185">Reference proteome</keyword>
<comment type="caution">
    <text evidence="1">The sequence shown here is derived from an EMBL/GenBank/DDBJ whole genome shotgun (WGS) entry which is preliminary data.</text>
</comment>
<dbReference type="AlphaFoldDB" id="A0A399F4P2"/>
<sequence length="112" mass="12905">MHKRTTIIGLFSRPAPQVFKSVDPWHFMACYAEYLARRLTQEEAIGVRLWADGRRVGGTYRLLQGPTTLSELAREGCREFPEAWNLLLQGIDVSHEEIRVRLVMVIVRPGLR</sequence>